<dbReference type="GO" id="GO:0016616">
    <property type="term" value="F:oxidoreductase activity, acting on the CH-OH group of donors, NAD or NADP as acceptor"/>
    <property type="evidence" value="ECO:0007669"/>
    <property type="project" value="UniProtKB-ARBA"/>
</dbReference>
<evidence type="ECO:0000256" key="2">
    <source>
        <dbReference type="ARBA" id="ARBA00023027"/>
    </source>
</evidence>
<dbReference type="SUPFAM" id="SSF51735">
    <property type="entry name" value="NAD(P)-binding Rossmann-fold domains"/>
    <property type="match status" value="1"/>
</dbReference>
<dbReference type="InterPro" id="IPR029752">
    <property type="entry name" value="D-isomer_DH_CS1"/>
</dbReference>
<dbReference type="PATRIC" id="fig|1514904.3.peg.1420"/>
<dbReference type="RefSeq" id="WP_053999780.1">
    <property type="nucleotide sequence ID" value="NZ_JXMU01000019.1"/>
</dbReference>
<dbReference type="Pfam" id="PF02826">
    <property type="entry name" value="2-Hacid_dh_C"/>
    <property type="match status" value="1"/>
</dbReference>
<reference evidence="4 5" key="1">
    <citation type="submission" date="2015-01" db="EMBL/GenBank/DDBJ databases">
        <title>Ahrensia donghaiensis sp. nov., a novel dimethylsulphoniopropionate-cleavage bacterium isolated from seawater and emended descriptions of the genus Ahrensia and Ahrensia kielensis.</title>
        <authorList>
            <person name="Liu J."/>
        </authorList>
    </citation>
    <scope>NUCLEOTIDE SEQUENCE [LARGE SCALE GENOMIC DNA]</scope>
    <source>
        <strain evidence="4 5">LZD062</strain>
    </source>
</reference>
<dbReference type="PANTHER" id="PTHR43333:SF1">
    <property type="entry name" value="D-ISOMER SPECIFIC 2-HYDROXYACID DEHYDROGENASE NAD-BINDING DOMAIN-CONTAINING PROTEIN"/>
    <property type="match status" value="1"/>
</dbReference>
<dbReference type="OrthoDB" id="9787219at2"/>
<evidence type="ECO:0000259" key="3">
    <source>
        <dbReference type="Pfam" id="PF02826"/>
    </source>
</evidence>
<dbReference type="PANTHER" id="PTHR43333">
    <property type="entry name" value="2-HACID_DH_C DOMAIN-CONTAINING PROTEIN"/>
    <property type="match status" value="1"/>
</dbReference>
<accession>A0A0M9GLH1</accession>
<dbReference type="Proteomes" id="UP000038011">
    <property type="component" value="Unassembled WGS sequence"/>
</dbReference>
<dbReference type="PROSITE" id="PS00065">
    <property type="entry name" value="D_2_HYDROXYACID_DH_1"/>
    <property type="match status" value="1"/>
</dbReference>
<dbReference type="GO" id="GO:0051287">
    <property type="term" value="F:NAD binding"/>
    <property type="evidence" value="ECO:0007669"/>
    <property type="project" value="InterPro"/>
</dbReference>
<dbReference type="Gene3D" id="3.40.50.720">
    <property type="entry name" value="NAD(P)-binding Rossmann-like Domain"/>
    <property type="match status" value="2"/>
</dbReference>
<dbReference type="CDD" id="cd12164">
    <property type="entry name" value="GDH_like_2"/>
    <property type="match status" value="1"/>
</dbReference>
<comment type="caution">
    <text evidence="4">The sequence shown here is derived from an EMBL/GenBank/DDBJ whole genome shotgun (WGS) entry which is preliminary data.</text>
</comment>
<feature type="domain" description="D-isomer specific 2-hydroxyacid dehydrogenase NAD-binding" evidence="3">
    <location>
        <begin position="102"/>
        <end position="280"/>
    </location>
</feature>
<keyword evidence="5" id="KW-1185">Reference proteome</keyword>
<dbReference type="InterPro" id="IPR036291">
    <property type="entry name" value="NAD(P)-bd_dom_sf"/>
</dbReference>
<sequence length="315" mass="34531">MARKILLAVTGLDEALWQKEIERLAPEFKIVTEITNDADDIEYAIVWKQRPNILNALPNLKIIFSAGAGVDHIFKDDTLPKVPIVRVVADDLTSRMSEYIIWQALDHLRQGVRYRKQQAESLWQEDKAQPAASAVTVGIMGIGALGMDAAIKLQMIGFNVLGWSRTPKNNTHIDTFSDPDGLSEMLAKTDILVCLLPLTNETHGIINTQLIARLKSDGPLGGPVLINAGRGGLQIEADILEALDNGSLAAASLDVFEQEPLQQDSPLWAHPRVMVTPHAAAASNPLAIIPHIFKQISAYERGEALENLVDISARY</sequence>
<dbReference type="InterPro" id="IPR006140">
    <property type="entry name" value="D-isomer_DH_NAD-bd"/>
</dbReference>
<name>A0A0M9GLH1_9HYPH</name>
<protein>
    <submittedName>
        <fullName evidence="4">2-hydroxyacid dehydrogenase</fullName>
    </submittedName>
</protein>
<keyword evidence="1" id="KW-0560">Oxidoreductase</keyword>
<dbReference type="EMBL" id="JXMU01000019">
    <property type="protein sequence ID" value="KPB00533.1"/>
    <property type="molecule type" value="Genomic_DNA"/>
</dbReference>
<dbReference type="STRING" id="1514904.SU32_12825"/>
<organism evidence="4 5">
    <name type="scientific">Ahrensia marina</name>
    <dbReference type="NCBI Taxonomy" id="1514904"/>
    <lineage>
        <taxon>Bacteria</taxon>
        <taxon>Pseudomonadati</taxon>
        <taxon>Pseudomonadota</taxon>
        <taxon>Alphaproteobacteria</taxon>
        <taxon>Hyphomicrobiales</taxon>
        <taxon>Ahrensiaceae</taxon>
        <taxon>Ahrensia</taxon>
    </lineage>
</organism>
<keyword evidence="2" id="KW-0520">NAD</keyword>
<evidence type="ECO:0000313" key="4">
    <source>
        <dbReference type="EMBL" id="KPB00533.1"/>
    </source>
</evidence>
<dbReference type="AlphaFoldDB" id="A0A0M9GLH1"/>
<evidence type="ECO:0000313" key="5">
    <source>
        <dbReference type="Proteomes" id="UP000038011"/>
    </source>
</evidence>
<proteinExistence type="predicted"/>
<dbReference type="SUPFAM" id="SSF52283">
    <property type="entry name" value="Formate/glycerate dehydrogenase catalytic domain-like"/>
    <property type="match status" value="1"/>
</dbReference>
<evidence type="ECO:0000256" key="1">
    <source>
        <dbReference type="ARBA" id="ARBA00023002"/>
    </source>
</evidence>
<gene>
    <name evidence="4" type="ORF">SU32_12825</name>
</gene>